<dbReference type="EMBL" id="FZNQ01000001">
    <property type="protein sequence ID" value="SNR24591.1"/>
    <property type="molecule type" value="Genomic_DNA"/>
</dbReference>
<name>A0A238URK2_HALVU</name>
<protein>
    <submittedName>
        <fullName evidence="4">Predicted DNA binding protein, contains HTH domain</fullName>
    </submittedName>
</protein>
<sequence>MREVILDVRHYGEPEYEASIAHPSVTMRSVSSMTGQGPIKKRIVELEGPSDDIAGFVFTLREHPSVVDVDPLMPPDTSPIYVAVAYDSGKKESMSSVLSGMGIHYRTGTTITGGVERWILYLDPDEDLSGVIRTMEGSDNDVTLVRNVPLSDLDRPPQLSRVRFFDDLTRRQREVLTTAIERGYYEHDGGVGIDDVAEALDLGSTTVWEHLSRAESKVMTQLREELSS</sequence>
<dbReference type="PANTHER" id="PTHR34236:SF1">
    <property type="entry name" value="DIMETHYL SULFOXIDE REDUCTASE TRANSCRIPTIONAL ACTIVATOR"/>
    <property type="match status" value="1"/>
</dbReference>
<dbReference type="AlphaFoldDB" id="A0A238URK2"/>
<dbReference type="InterPro" id="IPR036388">
    <property type="entry name" value="WH-like_DNA-bd_sf"/>
</dbReference>
<gene>
    <name evidence="4" type="ORF">SAMN06264855_101279</name>
</gene>
<dbReference type="PANTHER" id="PTHR34236">
    <property type="entry name" value="DIMETHYL SULFOXIDE REDUCTASE TRANSCRIPTIONAL ACTIVATOR"/>
    <property type="match status" value="1"/>
</dbReference>
<dbReference type="Pfam" id="PF04967">
    <property type="entry name" value="HTH_10"/>
    <property type="match status" value="1"/>
</dbReference>
<feature type="domain" description="HTH bat-type" evidence="3">
    <location>
        <begin position="168"/>
        <end position="220"/>
    </location>
</feature>
<dbReference type="Gene3D" id="1.10.10.10">
    <property type="entry name" value="Winged helix-like DNA-binding domain superfamily/Winged helix DNA-binding domain"/>
    <property type="match status" value="1"/>
</dbReference>
<evidence type="ECO:0000313" key="5">
    <source>
        <dbReference type="Proteomes" id="UP000198397"/>
    </source>
</evidence>
<keyword evidence="2" id="KW-0804">Transcription</keyword>
<keyword evidence="1" id="KW-0805">Transcription regulation</keyword>
<keyword evidence="5" id="KW-1185">Reference proteome</keyword>
<organism evidence="4 5">
    <name type="scientific">Halorubrum vacuolatum</name>
    <name type="common">Natronobacterium vacuolatum</name>
    <dbReference type="NCBI Taxonomy" id="63740"/>
    <lineage>
        <taxon>Archaea</taxon>
        <taxon>Methanobacteriati</taxon>
        <taxon>Methanobacteriota</taxon>
        <taxon>Stenosarchaea group</taxon>
        <taxon>Halobacteria</taxon>
        <taxon>Halobacteriales</taxon>
        <taxon>Haloferacaceae</taxon>
        <taxon>Halorubrum</taxon>
    </lineage>
</organism>
<dbReference type="OrthoDB" id="194393at2157"/>
<dbReference type="Proteomes" id="UP000198397">
    <property type="component" value="Unassembled WGS sequence"/>
</dbReference>
<reference evidence="4 5" key="1">
    <citation type="submission" date="2017-06" db="EMBL/GenBank/DDBJ databases">
        <authorList>
            <person name="Kim H.J."/>
            <person name="Triplett B.A."/>
        </authorList>
    </citation>
    <scope>NUCLEOTIDE SEQUENCE [LARGE SCALE GENOMIC DNA]</scope>
    <source>
        <strain evidence="4 5">DSM 8800</strain>
    </source>
</reference>
<dbReference type="RefSeq" id="WP_089383255.1">
    <property type="nucleotide sequence ID" value="NZ_FZNQ01000001.1"/>
</dbReference>
<evidence type="ECO:0000313" key="4">
    <source>
        <dbReference type="EMBL" id="SNR24591.1"/>
    </source>
</evidence>
<evidence type="ECO:0000259" key="3">
    <source>
        <dbReference type="Pfam" id="PF04967"/>
    </source>
</evidence>
<evidence type="ECO:0000256" key="1">
    <source>
        <dbReference type="ARBA" id="ARBA00023015"/>
    </source>
</evidence>
<proteinExistence type="predicted"/>
<dbReference type="InterPro" id="IPR007050">
    <property type="entry name" value="HTH_bacterioopsin"/>
</dbReference>
<evidence type="ECO:0000256" key="2">
    <source>
        <dbReference type="ARBA" id="ARBA00023163"/>
    </source>
</evidence>
<accession>A0A238URK2</accession>